<sequence>MFGGPSEQLSEAEIREGEAAATLQVQVFTVACAALWFSPHVVEWVHKLF</sequence>
<accession>A0A0D1XVD1</accession>
<dbReference type="GO" id="GO:0015031">
    <property type="term" value="P:protein transport"/>
    <property type="evidence" value="ECO:0007669"/>
    <property type="project" value="UniProtKB-KW"/>
</dbReference>
<gene>
    <name evidence="10" type="ORF">PV10_06698</name>
</gene>
<reference evidence="10 11" key="1">
    <citation type="submission" date="2015-01" db="EMBL/GenBank/DDBJ databases">
        <title>The Genome Sequence of Exophiala mesophila CBS40295.</title>
        <authorList>
            <consortium name="The Broad Institute Genomics Platform"/>
            <person name="Cuomo C."/>
            <person name="de Hoog S."/>
            <person name="Gorbushina A."/>
            <person name="Stielow B."/>
            <person name="Teixiera M."/>
            <person name="Abouelleil A."/>
            <person name="Chapman S.B."/>
            <person name="Priest M."/>
            <person name="Young S.K."/>
            <person name="Wortman J."/>
            <person name="Nusbaum C."/>
            <person name="Birren B."/>
        </authorList>
    </citation>
    <scope>NUCLEOTIDE SEQUENCE [LARGE SCALE GENOMIC DNA]</scope>
    <source>
        <strain evidence="10 11">CBS 40295</strain>
    </source>
</reference>
<evidence type="ECO:0000256" key="1">
    <source>
        <dbReference type="ARBA" id="ARBA00004572"/>
    </source>
</evidence>
<evidence type="ECO:0000256" key="9">
    <source>
        <dbReference type="ARBA" id="ARBA00025716"/>
    </source>
</evidence>
<comment type="subcellular location">
    <subcellularLocation>
        <location evidence="1">Mitochondrion outer membrane</location>
        <topology evidence="1">Single-pass membrane protein</topology>
    </subcellularLocation>
</comment>
<dbReference type="Proteomes" id="UP000054302">
    <property type="component" value="Unassembled WGS sequence"/>
</dbReference>
<evidence type="ECO:0000256" key="4">
    <source>
        <dbReference type="ARBA" id="ARBA00022787"/>
    </source>
</evidence>
<dbReference type="AlphaFoldDB" id="A0A0D1XVD1"/>
<evidence type="ECO:0000256" key="6">
    <source>
        <dbReference type="ARBA" id="ARBA00022989"/>
    </source>
</evidence>
<evidence type="ECO:0000256" key="3">
    <source>
        <dbReference type="ARBA" id="ARBA00022692"/>
    </source>
</evidence>
<evidence type="ECO:0008006" key="12">
    <source>
        <dbReference type="Google" id="ProtNLM"/>
    </source>
</evidence>
<organism evidence="10 11">
    <name type="scientific">Exophiala mesophila</name>
    <name type="common">Black yeast-like fungus</name>
    <dbReference type="NCBI Taxonomy" id="212818"/>
    <lineage>
        <taxon>Eukaryota</taxon>
        <taxon>Fungi</taxon>
        <taxon>Dikarya</taxon>
        <taxon>Ascomycota</taxon>
        <taxon>Pezizomycotina</taxon>
        <taxon>Eurotiomycetes</taxon>
        <taxon>Chaetothyriomycetidae</taxon>
        <taxon>Chaetothyriales</taxon>
        <taxon>Herpotrichiellaceae</taxon>
        <taxon>Exophiala</taxon>
    </lineage>
</organism>
<dbReference type="Pfam" id="PF10642">
    <property type="entry name" value="Tom5"/>
    <property type="match status" value="1"/>
</dbReference>
<keyword evidence="6" id="KW-1133">Transmembrane helix</keyword>
<evidence type="ECO:0000256" key="5">
    <source>
        <dbReference type="ARBA" id="ARBA00022927"/>
    </source>
</evidence>
<comment type="similarity">
    <text evidence="9">Belongs to the Tom5 family.</text>
</comment>
<protein>
    <recommendedName>
        <fullName evidence="12">Mitochondrial outer membrane translocase complex, subunit Tom5</fullName>
    </recommendedName>
</protein>
<name>A0A0D1XVD1_EXOME</name>
<evidence type="ECO:0000313" key="10">
    <source>
        <dbReference type="EMBL" id="KIV92241.1"/>
    </source>
</evidence>
<dbReference type="OrthoDB" id="4150500at2759"/>
<keyword evidence="2" id="KW-0813">Transport</keyword>
<keyword evidence="5" id="KW-0653">Protein transport</keyword>
<dbReference type="GO" id="GO:0006626">
    <property type="term" value="P:protein targeting to mitochondrion"/>
    <property type="evidence" value="ECO:0007669"/>
    <property type="project" value="UniProtKB-ARBA"/>
</dbReference>
<dbReference type="HOGENOM" id="CLU_209440_1_1_1"/>
<dbReference type="GO" id="GO:0005741">
    <property type="term" value="C:mitochondrial outer membrane"/>
    <property type="evidence" value="ECO:0007669"/>
    <property type="project" value="UniProtKB-SubCell"/>
</dbReference>
<keyword evidence="4" id="KW-1000">Mitochondrion outer membrane</keyword>
<dbReference type="RefSeq" id="XP_016223815.1">
    <property type="nucleotide sequence ID" value="XM_016371522.1"/>
</dbReference>
<evidence type="ECO:0000256" key="2">
    <source>
        <dbReference type="ARBA" id="ARBA00022448"/>
    </source>
</evidence>
<dbReference type="InterPro" id="IPR019603">
    <property type="entry name" value="Tom5"/>
</dbReference>
<dbReference type="VEuPathDB" id="FungiDB:PV10_06698"/>
<keyword evidence="7" id="KW-0496">Mitochondrion</keyword>
<proteinExistence type="inferred from homology"/>
<evidence type="ECO:0000313" key="11">
    <source>
        <dbReference type="Proteomes" id="UP000054302"/>
    </source>
</evidence>
<keyword evidence="11" id="KW-1185">Reference proteome</keyword>
<keyword evidence="3" id="KW-0812">Transmembrane</keyword>
<evidence type="ECO:0000256" key="8">
    <source>
        <dbReference type="ARBA" id="ARBA00023136"/>
    </source>
</evidence>
<evidence type="ECO:0000256" key="7">
    <source>
        <dbReference type="ARBA" id="ARBA00023128"/>
    </source>
</evidence>
<keyword evidence="8" id="KW-0472">Membrane</keyword>
<dbReference type="EMBL" id="KN847523">
    <property type="protein sequence ID" value="KIV92241.1"/>
    <property type="molecule type" value="Genomic_DNA"/>
</dbReference>
<dbReference type="GeneID" id="27324543"/>